<evidence type="ECO:0000256" key="8">
    <source>
        <dbReference type="PIRSR" id="PIRSR000294-1"/>
    </source>
</evidence>
<keyword evidence="5" id="KW-0574">Periplasm</keyword>
<feature type="domain" description="Cytochrome c" evidence="11">
    <location>
        <begin position="223"/>
        <end position="337"/>
    </location>
</feature>
<keyword evidence="7 9" id="KW-0408">Iron</keyword>
<dbReference type="GO" id="GO:0009055">
    <property type="term" value="F:electron transfer activity"/>
    <property type="evidence" value="ECO:0007669"/>
    <property type="project" value="InterPro"/>
</dbReference>
<dbReference type="Proteomes" id="UP000078459">
    <property type="component" value="Unassembled WGS sequence"/>
</dbReference>
<keyword evidence="13" id="KW-1185">Reference proteome</keyword>
<evidence type="ECO:0000256" key="10">
    <source>
        <dbReference type="SAM" id="SignalP"/>
    </source>
</evidence>
<dbReference type="InterPro" id="IPR004852">
    <property type="entry name" value="Di-haem_cyt_c_peroxidsae"/>
</dbReference>
<dbReference type="GO" id="GO:0042597">
    <property type="term" value="C:periplasmic space"/>
    <property type="evidence" value="ECO:0007669"/>
    <property type="project" value="UniProtKB-SubCell"/>
</dbReference>
<evidence type="ECO:0000256" key="6">
    <source>
        <dbReference type="ARBA" id="ARBA00023002"/>
    </source>
</evidence>
<evidence type="ECO:0000256" key="2">
    <source>
        <dbReference type="ARBA" id="ARBA00022617"/>
    </source>
</evidence>
<organism evidence="12 13">
    <name type="scientific">Pedobacter psychrophilus</name>
    <dbReference type="NCBI Taxonomy" id="1826909"/>
    <lineage>
        <taxon>Bacteria</taxon>
        <taxon>Pseudomonadati</taxon>
        <taxon>Bacteroidota</taxon>
        <taxon>Sphingobacteriia</taxon>
        <taxon>Sphingobacteriales</taxon>
        <taxon>Sphingobacteriaceae</taxon>
        <taxon>Pedobacter</taxon>
    </lineage>
</organism>
<dbReference type="PANTHER" id="PTHR30600:SF10">
    <property type="entry name" value="BLL6722 PROTEIN"/>
    <property type="match status" value="1"/>
</dbReference>
<dbReference type="GO" id="GO:0004130">
    <property type="term" value="F:cytochrome-c peroxidase activity"/>
    <property type="evidence" value="ECO:0007669"/>
    <property type="project" value="TreeGrafter"/>
</dbReference>
<evidence type="ECO:0000259" key="11">
    <source>
        <dbReference type="PROSITE" id="PS51007"/>
    </source>
</evidence>
<gene>
    <name evidence="12" type="ORF">A5893_07110</name>
</gene>
<evidence type="ECO:0000313" key="12">
    <source>
        <dbReference type="EMBL" id="OAQ40703.1"/>
    </source>
</evidence>
<evidence type="ECO:0000256" key="3">
    <source>
        <dbReference type="ARBA" id="ARBA00022723"/>
    </source>
</evidence>
<dbReference type="OrthoDB" id="9805202at2"/>
<comment type="subcellular location">
    <subcellularLocation>
        <location evidence="1">Periplasm</location>
    </subcellularLocation>
</comment>
<evidence type="ECO:0000256" key="7">
    <source>
        <dbReference type="ARBA" id="ARBA00023004"/>
    </source>
</evidence>
<keyword evidence="4 10" id="KW-0732">Signal</keyword>
<dbReference type="EMBL" id="LWHJ01000022">
    <property type="protein sequence ID" value="OAQ40703.1"/>
    <property type="molecule type" value="Genomic_DNA"/>
</dbReference>
<proteinExistence type="predicted"/>
<feature type="binding site" description="axial binding residue" evidence="9">
    <location>
        <position position="96"/>
    </location>
    <ligand>
        <name>heme c</name>
        <dbReference type="ChEBI" id="CHEBI:61717"/>
        <label>1</label>
    </ligand>
    <ligandPart>
        <name>Fe</name>
        <dbReference type="ChEBI" id="CHEBI:18248"/>
    </ligandPart>
</feature>
<evidence type="ECO:0000256" key="1">
    <source>
        <dbReference type="ARBA" id="ARBA00004418"/>
    </source>
</evidence>
<feature type="chain" id="PRO_5008100680" description="Cytochrome c domain-containing protein" evidence="10">
    <location>
        <begin position="22"/>
        <end position="352"/>
    </location>
</feature>
<dbReference type="SUPFAM" id="SSF46626">
    <property type="entry name" value="Cytochrome c"/>
    <property type="match status" value="2"/>
</dbReference>
<sequence>MRKLLIVTAIICTVCLFQFCAKDNTAINTDKLTPTLPTSSYNYIVSYPNHVASALASTDNTPFNNRLTNDGATLGRVLFYDKHLSQNNTISCASCHKPELSFDDSEILSIGFNGGKTSRNSMSLLNLRFYQNGKMFWDERANSLEAQVLQPIQNHVEMGLTLNELEAKVKSMDYYPDLFLKAYGSTNIDSVKISKAISQYIRSLVTYQSKYDLIKDGRSNFTASEARGEQLFLNAGGPGVQTCASCHTPPMFITSNPGQGFGLADNNDSGINGTNRFKSSSLRNIVNRTNLFHNGSILNVQTMLMAGAPGTNLRPIPQHSIAPQDIQDMMSFLNTLTDETINTDPKFSNPFK</sequence>
<dbReference type="InterPro" id="IPR036909">
    <property type="entry name" value="Cyt_c-like_dom_sf"/>
</dbReference>
<name>A0A179DJW8_9SPHI</name>
<dbReference type="Gene3D" id="1.10.760.10">
    <property type="entry name" value="Cytochrome c-like domain"/>
    <property type="match status" value="2"/>
</dbReference>
<keyword evidence="2 8" id="KW-0349">Heme</keyword>
<dbReference type="InterPro" id="IPR026259">
    <property type="entry name" value="MauG/Cytc_peroxidase"/>
</dbReference>
<reference evidence="12 13" key="1">
    <citation type="submission" date="2016-04" db="EMBL/GenBank/DDBJ databases">
        <authorList>
            <person name="Evans L.H."/>
            <person name="Alamgir A."/>
            <person name="Owens N."/>
            <person name="Weber N.D."/>
            <person name="Virtaneva K."/>
            <person name="Barbian K."/>
            <person name="Babar A."/>
            <person name="Rosenke K."/>
        </authorList>
    </citation>
    <scope>NUCLEOTIDE SEQUENCE [LARGE SCALE GENOMIC DNA]</scope>
    <source>
        <strain evidence="12 13">CCM 8644</strain>
    </source>
</reference>
<dbReference type="InterPro" id="IPR009056">
    <property type="entry name" value="Cyt_c-like_dom"/>
</dbReference>
<dbReference type="GO" id="GO:0046872">
    <property type="term" value="F:metal ion binding"/>
    <property type="evidence" value="ECO:0007669"/>
    <property type="project" value="UniProtKB-KW"/>
</dbReference>
<evidence type="ECO:0000313" key="13">
    <source>
        <dbReference type="Proteomes" id="UP000078459"/>
    </source>
</evidence>
<comment type="cofactor">
    <cofactor evidence="8">
        <name>heme</name>
        <dbReference type="ChEBI" id="CHEBI:30413"/>
    </cofactor>
    <text evidence="8">Binds 2 heme groups.</text>
</comment>
<dbReference type="GO" id="GO:0020037">
    <property type="term" value="F:heme binding"/>
    <property type="evidence" value="ECO:0007669"/>
    <property type="project" value="InterPro"/>
</dbReference>
<reference evidence="12 13" key="2">
    <citation type="submission" date="2016-06" db="EMBL/GenBank/DDBJ databases">
        <title>Pedobacter psychrophilus sp. nov., isolated from Antarctic fragmentary rock.</title>
        <authorList>
            <person name="Svec P."/>
        </authorList>
    </citation>
    <scope>NUCLEOTIDE SEQUENCE [LARGE SCALE GENOMIC DNA]</scope>
    <source>
        <strain evidence="12 13">CCM 8644</strain>
    </source>
</reference>
<keyword evidence="6" id="KW-0560">Oxidoreductase</keyword>
<dbReference type="PROSITE" id="PS51007">
    <property type="entry name" value="CYTC"/>
    <property type="match status" value="1"/>
</dbReference>
<dbReference type="InterPro" id="IPR051395">
    <property type="entry name" value="Cytochrome_c_Peroxidase/MauG"/>
</dbReference>
<comment type="caution">
    <text evidence="12">The sequence shown here is derived from an EMBL/GenBank/DDBJ whole genome shotgun (WGS) entry which is preliminary data.</text>
</comment>
<comment type="PTM">
    <text evidence="8">Binds 2 heme groups per subunit.</text>
</comment>
<dbReference type="STRING" id="1826909.A5893_07110"/>
<evidence type="ECO:0000256" key="4">
    <source>
        <dbReference type="ARBA" id="ARBA00022729"/>
    </source>
</evidence>
<dbReference type="PANTHER" id="PTHR30600">
    <property type="entry name" value="CYTOCHROME C PEROXIDASE-RELATED"/>
    <property type="match status" value="1"/>
</dbReference>
<dbReference type="AlphaFoldDB" id="A0A179DJW8"/>
<evidence type="ECO:0000256" key="5">
    <source>
        <dbReference type="ARBA" id="ARBA00022764"/>
    </source>
</evidence>
<keyword evidence="3 9" id="KW-0479">Metal-binding</keyword>
<protein>
    <recommendedName>
        <fullName evidence="11">Cytochrome c domain-containing protein</fullName>
    </recommendedName>
</protein>
<evidence type="ECO:0000256" key="9">
    <source>
        <dbReference type="PIRSR" id="PIRSR000294-2"/>
    </source>
</evidence>
<dbReference type="PIRSF" id="PIRSF000294">
    <property type="entry name" value="Cytochrome-c_peroxidase"/>
    <property type="match status" value="1"/>
</dbReference>
<feature type="binding site" description="axial binding residue" evidence="9">
    <location>
        <position position="247"/>
    </location>
    <ligand>
        <name>heme c</name>
        <dbReference type="ChEBI" id="CHEBI:61717"/>
        <label>2</label>
    </ligand>
    <ligandPart>
        <name>Fe</name>
        <dbReference type="ChEBI" id="CHEBI:18248"/>
    </ligandPart>
</feature>
<feature type="binding site" description="covalent" evidence="8">
    <location>
        <position position="95"/>
    </location>
    <ligand>
        <name>heme c</name>
        <dbReference type="ChEBI" id="CHEBI:61717"/>
        <label>1</label>
    </ligand>
</feature>
<feature type="binding site" description="covalent" evidence="8">
    <location>
        <position position="246"/>
    </location>
    <ligand>
        <name>heme c</name>
        <dbReference type="ChEBI" id="CHEBI:61717"/>
        <label>2</label>
    </ligand>
</feature>
<feature type="signal peptide" evidence="10">
    <location>
        <begin position="1"/>
        <end position="21"/>
    </location>
</feature>
<accession>A0A179DJW8</accession>
<dbReference type="Pfam" id="PF03150">
    <property type="entry name" value="CCP_MauG"/>
    <property type="match status" value="1"/>
</dbReference>
<feature type="binding site" description="covalent" evidence="8">
    <location>
        <position position="243"/>
    </location>
    <ligand>
        <name>heme c</name>
        <dbReference type="ChEBI" id="CHEBI:61717"/>
        <label>2</label>
    </ligand>
</feature>
<feature type="binding site" description="covalent" evidence="8">
    <location>
        <position position="92"/>
    </location>
    <ligand>
        <name>heme c</name>
        <dbReference type="ChEBI" id="CHEBI:61717"/>
        <label>1</label>
    </ligand>
</feature>
<dbReference type="RefSeq" id="WP_068821934.1">
    <property type="nucleotide sequence ID" value="NZ_LWHJ01000022.1"/>
</dbReference>